<organism evidence="2 3">
    <name type="scientific">Exidia glandulosa HHB12029</name>
    <dbReference type="NCBI Taxonomy" id="1314781"/>
    <lineage>
        <taxon>Eukaryota</taxon>
        <taxon>Fungi</taxon>
        <taxon>Dikarya</taxon>
        <taxon>Basidiomycota</taxon>
        <taxon>Agaricomycotina</taxon>
        <taxon>Agaricomycetes</taxon>
        <taxon>Auriculariales</taxon>
        <taxon>Exidiaceae</taxon>
        <taxon>Exidia</taxon>
    </lineage>
</organism>
<evidence type="ECO:0000313" key="3">
    <source>
        <dbReference type="Proteomes" id="UP000077266"/>
    </source>
</evidence>
<feature type="transmembrane region" description="Helical" evidence="1">
    <location>
        <begin position="104"/>
        <end position="124"/>
    </location>
</feature>
<feature type="transmembrane region" description="Helical" evidence="1">
    <location>
        <begin position="144"/>
        <end position="164"/>
    </location>
</feature>
<name>A0A165H3X9_EXIGL</name>
<keyword evidence="1" id="KW-1133">Transmembrane helix</keyword>
<dbReference type="AlphaFoldDB" id="A0A165H3X9"/>
<accession>A0A165H3X9</accession>
<keyword evidence="3" id="KW-1185">Reference proteome</keyword>
<feature type="transmembrane region" description="Helical" evidence="1">
    <location>
        <begin position="170"/>
        <end position="190"/>
    </location>
</feature>
<sequence length="263" mass="29602">MSCLHLVIIFCSSTSFTDLTFYGIALTQVVLILRTWAIWGRSRWVLVAMLTLFLALWIAETILLNAFIRETTGKQPLMITELDGPCKVVYLSNLVVRADGEQPMWALISSFDFVILVLTLIKALEQRRYYRLSNLITTLYHDGIIYFISVFFISLGYLIISLAVDTGFDVPAIAQLQFFLYAVLACRVMLHLRAAATQPRDQCSTAQMSGVIAFQRPYEGETELEIDQQAPAAAADETESWFGRELGDRASTSFILVIGHDHV</sequence>
<protein>
    <submittedName>
        <fullName evidence="2">Uncharacterized protein</fullName>
    </submittedName>
</protein>
<dbReference type="InParanoid" id="A0A165H3X9"/>
<keyword evidence="1" id="KW-0472">Membrane</keyword>
<proteinExistence type="predicted"/>
<dbReference type="EMBL" id="KV426028">
    <property type="protein sequence ID" value="KZV91416.1"/>
    <property type="molecule type" value="Genomic_DNA"/>
</dbReference>
<gene>
    <name evidence="2" type="ORF">EXIGLDRAFT_769952</name>
</gene>
<reference evidence="2 3" key="1">
    <citation type="journal article" date="2016" name="Mol. Biol. Evol.">
        <title>Comparative Genomics of Early-Diverging Mushroom-Forming Fungi Provides Insights into the Origins of Lignocellulose Decay Capabilities.</title>
        <authorList>
            <person name="Nagy L.G."/>
            <person name="Riley R."/>
            <person name="Tritt A."/>
            <person name="Adam C."/>
            <person name="Daum C."/>
            <person name="Floudas D."/>
            <person name="Sun H."/>
            <person name="Yadav J.S."/>
            <person name="Pangilinan J."/>
            <person name="Larsson K.H."/>
            <person name="Matsuura K."/>
            <person name="Barry K."/>
            <person name="Labutti K."/>
            <person name="Kuo R."/>
            <person name="Ohm R.A."/>
            <person name="Bhattacharya S.S."/>
            <person name="Shirouzu T."/>
            <person name="Yoshinaga Y."/>
            <person name="Martin F.M."/>
            <person name="Grigoriev I.V."/>
            <person name="Hibbett D.S."/>
        </authorList>
    </citation>
    <scope>NUCLEOTIDE SEQUENCE [LARGE SCALE GENOMIC DNA]</scope>
    <source>
        <strain evidence="2 3">HHB12029</strain>
    </source>
</reference>
<dbReference type="Proteomes" id="UP000077266">
    <property type="component" value="Unassembled WGS sequence"/>
</dbReference>
<feature type="transmembrane region" description="Helical" evidence="1">
    <location>
        <begin position="6"/>
        <end position="33"/>
    </location>
</feature>
<evidence type="ECO:0000256" key="1">
    <source>
        <dbReference type="SAM" id="Phobius"/>
    </source>
</evidence>
<keyword evidence="1" id="KW-0812">Transmembrane</keyword>
<feature type="transmembrane region" description="Helical" evidence="1">
    <location>
        <begin position="45"/>
        <end position="68"/>
    </location>
</feature>
<dbReference type="OrthoDB" id="2940333at2759"/>
<evidence type="ECO:0000313" key="2">
    <source>
        <dbReference type="EMBL" id="KZV91416.1"/>
    </source>
</evidence>